<dbReference type="EMBL" id="BMJV01000001">
    <property type="protein sequence ID" value="GGG60717.1"/>
    <property type="molecule type" value="Genomic_DNA"/>
</dbReference>
<dbReference type="GO" id="GO:0004222">
    <property type="term" value="F:metalloendopeptidase activity"/>
    <property type="evidence" value="ECO:0007669"/>
    <property type="project" value="TreeGrafter"/>
</dbReference>
<dbReference type="InterPro" id="IPR016047">
    <property type="entry name" value="M23ase_b-sheet_dom"/>
</dbReference>
<dbReference type="CDD" id="cd12797">
    <property type="entry name" value="M23_peptidase"/>
    <property type="match status" value="1"/>
</dbReference>
<dbReference type="PROSITE" id="PS51782">
    <property type="entry name" value="LYSM"/>
    <property type="match status" value="1"/>
</dbReference>
<evidence type="ECO:0000313" key="4">
    <source>
        <dbReference type="Proteomes" id="UP000617145"/>
    </source>
</evidence>
<dbReference type="RefSeq" id="WP_188788185.1">
    <property type="nucleotide sequence ID" value="NZ_BMJV01000001.1"/>
</dbReference>
<keyword evidence="4" id="KW-1185">Reference proteome</keyword>
<dbReference type="AlphaFoldDB" id="A0A8J2ZGM6"/>
<name>A0A8J2ZGM6_9RHOB</name>
<feature type="domain" description="LysM" evidence="2">
    <location>
        <begin position="178"/>
        <end position="222"/>
    </location>
</feature>
<organism evidence="3 4">
    <name type="scientific">Salipiger pallidus</name>
    <dbReference type="NCBI Taxonomy" id="1775170"/>
    <lineage>
        <taxon>Bacteria</taxon>
        <taxon>Pseudomonadati</taxon>
        <taxon>Pseudomonadota</taxon>
        <taxon>Alphaproteobacteria</taxon>
        <taxon>Rhodobacterales</taxon>
        <taxon>Roseobacteraceae</taxon>
        <taxon>Salipiger</taxon>
    </lineage>
</organism>
<reference evidence="3" key="1">
    <citation type="journal article" date="2014" name="Int. J. Syst. Evol. Microbiol.">
        <title>Complete genome sequence of Corynebacterium casei LMG S-19264T (=DSM 44701T), isolated from a smear-ripened cheese.</title>
        <authorList>
            <consortium name="US DOE Joint Genome Institute (JGI-PGF)"/>
            <person name="Walter F."/>
            <person name="Albersmeier A."/>
            <person name="Kalinowski J."/>
            <person name="Ruckert C."/>
        </authorList>
    </citation>
    <scope>NUCLEOTIDE SEQUENCE</scope>
    <source>
        <strain evidence="3">CGMCC 1.15762</strain>
    </source>
</reference>
<dbReference type="InterPro" id="IPR050570">
    <property type="entry name" value="Cell_wall_metabolism_enzyme"/>
</dbReference>
<dbReference type="InterPro" id="IPR011055">
    <property type="entry name" value="Dup_hybrid_motif"/>
</dbReference>
<dbReference type="SUPFAM" id="SSF54106">
    <property type="entry name" value="LysM domain"/>
    <property type="match status" value="1"/>
</dbReference>
<dbReference type="PROSITE" id="PS51257">
    <property type="entry name" value="PROKAR_LIPOPROTEIN"/>
    <property type="match status" value="1"/>
</dbReference>
<dbReference type="PANTHER" id="PTHR21666">
    <property type="entry name" value="PEPTIDASE-RELATED"/>
    <property type="match status" value="1"/>
</dbReference>
<dbReference type="Gene3D" id="2.70.70.10">
    <property type="entry name" value="Glucose Permease (Domain IIA)"/>
    <property type="match status" value="1"/>
</dbReference>
<dbReference type="Gene3D" id="3.10.350.10">
    <property type="entry name" value="LysM domain"/>
    <property type="match status" value="2"/>
</dbReference>
<accession>A0A8J2ZGM6</accession>
<gene>
    <name evidence="3" type="ORF">GCM10011415_03380</name>
</gene>
<dbReference type="PANTHER" id="PTHR21666:SF270">
    <property type="entry name" value="MUREIN HYDROLASE ACTIVATOR ENVC"/>
    <property type="match status" value="1"/>
</dbReference>
<dbReference type="Pfam" id="PF01551">
    <property type="entry name" value="Peptidase_M23"/>
    <property type="match status" value="1"/>
</dbReference>
<evidence type="ECO:0000259" key="2">
    <source>
        <dbReference type="PROSITE" id="PS51782"/>
    </source>
</evidence>
<reference evidence="3" key="2">
    <citation type="submission" date="2020-09" db="EMBL/GenBank/DDBJ databases">
        <authorList>
            <person name="Sun Q."/>
            <person name="Zhou Y."/>
        </authorList>
    </citation>
    <scope>NUCLEOTIDE SEQUENCE</scope>
    <source>
        <strain evidence="3">CGMCC 1.15762</strain>
    </source>
</reference>
<dbReference type="SMART" id="SM00257">
    <property type="entry name" value="LysM"/>
    <property type="match status" value="2"/>
</dbReference>
<feature type="region of interest" description="Disordered" evidence="1">
    <location>
        <begin position="242"/>
        <end position="318"/>
    </location>
</feature>
<evidence type="ECO:0000313" key="3">
    <source>
        <dbReference type="EMBL" id="GGG60717.1"/>
    </source>
</evidence>
<dbReference type="Proteomes" id="UP000617145">
    <property type="component" value="Unassembled WGS sequence"/>
</dbReference>
<evidence type="ECO:0000256" key="1">
    <source>
        <dbReference type="SAM" id="MobiDB-lite"/>
    </source>
</evidence>
<dbReference type="Pfam" id="PF01476">
    <property type="entry name" value="LysM"/>
    <property type="match status" value="2"/>
</dbReference>
<dbReference type="InterPro" id="IPR036779">
    <property type="entry name" value="LysM_dom_sf"/>
</dbReference>
<dbReference type="SUPFAM" id="SSF51261">
    <property type="entry name" value="Duplicated hybrid motif"/>
    <property type="match status" value="1"/>
</dbReference>
<comment type="caution">
    <text evidence="3">The sequence shown here is derived from an EMBL/GenBank/DDBJ whole genome shotgun (WGS) entry which is preliminary data.</text>
</comment>
<protein>
    <submittedName>
        <fullName evidence="3">Peptidase M23</fullName>
    </submittedName>
</protein>
<sequence length="425" mass="43244">MTRSNRQPPAPGSVVPLRFMTPLALVAALGACSEPLDYDMRGRMGGAVDTSDAALSATAGRPRPDDRGIISYPNYQVVVARRNDTVASVAGRIGVPAGELARYNGMQSNTSLRDGEILALPGRVSEPSPATGATATGPIRPAAEVDITTLAGNAINNAPATPARAAPAANDGSGVEPIRHKVTRGETAYTIARLYNVTPSSLAEWNALGSDLSLREGQYLLIPVGSPAPSASASTAPAAASAAPAVASETQSSSSSSGIPEPSDTPSATAADIERPGPVSEPAPKPAPAPTPAPKPAPEPQSPPAQASGGGSMSMPVNGSIIREYSKGSNDGIDISATAGTPVKAAASGTVAAVTTNTENVKILVIRHPDDVLSIYTHIDNLSVSKGDAVSRGQNIGQVRAGDPAFLHFEVRKGFDSVNPMTYLN</sequence>
<feature type="compositionally biased region" description="Low complexity" evidence="1">
    <location>
        <begin position="242"/>
        <end position="257"/>
    </location>
</feature>
<proteinExistence type="predicted"/>
<dbReference type="InterPro" id="IPR018392">
    <property type="entry name" value="LysM"/>
</dbReference>
<feature type="compositionally biased region" description="Pro residues" evidence="1">
    <location>
        <begin position="279"/>
        <end position="303"/>
    </location>
</feature>
<dbReference type="CDD" id="cd00118">
    <property type="entry name" value="LysM"/>
    <property type="match status" value="1"/>
</dbReference>